<organism evidence="3 4">
    <name type="scientific">Nyssa sinensis</name>
    <dbReference type="NCBI Taxonomy" id="561372"/>
    <lineage>
        <taxon>Eukaryota</taxon>
        <taxon>Viridiplantae</taxon>
        <taxon>Streptophyta</taxon>
        <taxon>Embryophyta</taxon>
        <taxon>Tracheophyta</taxon>
        <taxon>Spermatophyta</taxon>
        <taxon>Magnoliopsida</taxon>
        <taxon>eudicotyledons</taxon>
        <taxon>Gunneridae</taxon>
        <taxon>Pentapetalae</taxon>
        <taxon>asterids</taxon>
        <taxon>Cornales</taxon>
        <taxon>Nyssaceae</taxon>
        <taxon>Nyssa</taxon>
    </lineage>
</organism>
<feature type="domain" description="Cullin N-terminal" evidence="2">
    <location>
        <begin position="6"/>
        <end position="107"/>
    </location>
</feature>
<keyword evidence="4" id="KW-1185">Reference proteome</keyword>
<dbReference type="InterPro" id="IPR016159">
    <property type="entry name" value="Cullin_repeat-like_dom_sf"/>
</dbReference>
<dbReference type="OrthoDB" id="27073at2759"/>
<sequence length="127" mass="15237">MQEGINKLIDRIEGVHKHQFTSEKYMNLYTTSYNICQIDQFGPEAQKLYEQYKKTFEDYITSKVLPSLRGKKDESLLEELVNRWNNHKVMTRWIARFFGYLNRYFVYGEINDHVRDAVISMPYVPTI</sequence>
<dbReference type="Pfam" id="PF00888">
    <property type="entry name" value="Cullin"/>
    <property type="match status" value="1"/>
</dbReference>
<dbReference type="InterPro" id="IPR045093">
    <property type="entry name" value="Cullin"/>
</dbReference>
<name>A0A5J5C0S0_9ASTE</name>
<dbReference type="SUPFAM" id="SSF74788">
    <property type="entry name" value="Cullin repeat-like"/>
    <property type="match status" value="1"/>
</dbReference>
<dbReference type="GO" id="GO:0006511">
    <property type="term" value="P:ubiquitin-dependent protein catabolic process"/>
    <property type="evidence" value="ECO:0007669"/>
    <property type="project" value="InterPro"/>
</dbReference>
<accession>A0A5J5C0S0</accession>
<evidence type="ECO:0000313" key="3">
    <source>
        <dbReference type="EMBL" id="KAA8548496.1"/>
    </source>
</evidence>
<evidence type="ECO:0000256" key="1">
    <source>
        <dbReference type="ARBA" id="ARBA00006019"/>
    </source>
</evidence>
<dbReference type="EMBL" id="CM018031">
    <property type="protein sequence ID" value="KAA8548496.1"/>
    <property type="molecule type" value="Genomic_DNA"/>
</dbReference>
<dbReference type="AlphaFoldDB" id="A0A5J5C0S0"/>
<comment type="similarity">
    <text evidence="1">Belongs to the cullin family.</text>
</comment>
<dbReference type="Gene3D" id="1.20.1310.10">
    <property type="entry name" value="Cullin Repeats"/>
    <property type="match status" value="1"/>
</dbReference>
<evidence type="ECO:0000259" key="2">
    <source>
        <dbReference type="Pfam" id="PF00888"/>
    </source>
</evidence>
<proteinExistence type="inferred from homology"/>
<evidence type="ECO:0000313" key="4">
    <source>
        <dbReference type="Proteomes" id="UP000325577"/>
    </source>
</evidence>
<dbReference type="InterPro" id="IPR001373">
    <property type="entry name" value="Cullin_N"/>
</dbReference>
<dbReference type="PANTHER" id="PTHR11932">
    <property type="entry name" value="CULLIN"/>
    <property type="match status" value="1"/>
</dbReference>
<dbReference type="GO" id="GO:0031625">
    <property type="term" value="F:ubiquitin protein ligase binding"/>
    <property type="evidence" value="ECO:0007669"/>
    <property type="project" value="InterPro"/>
</dbReference>
<protein>
    <recommendedName>
        <fullName evidence="2">Cullin N-terminal domain-containing protein</fullName>
    </recommendedName>
</protein>
<gene>
    <name evidence="3" type="ORF">F0562_000237</name>
</gene>
<reference evidence="3 4" key="1">
    <citation type="submission" date="2019-09" db="EMBL/GenBank/DDBJ databases">
        <title>A chromosome-level genome assembly of the Chinese tupelo Nyssa sinensis.</title>
        <authorList>
            <person name="Yang X."/>
            <person name="Kang M."/>
            <person name="Yang Y."/>
            <person name="Xiong H."/>
            <person name="Wang M."/>
            <person name="Zhang Z."/>
            <person name="Wang Z."/>
            <person name="Wu H."/>
            <person name="Ma T."/>
            <person name="Liu J."/>
            <person name="Xi Z."/>
        </authorList>
    </citation>
    <scope>NUCLEOTIDE SEQUENCE [LARGE SCALE GENOMIC DNA]</scope>
    <source>
        <strain evidence="3">J267</strain>
        <tissue evidence="3">Leaf</tissue>
    </source>
</reference>
<dbReference type="Proteomes" id="UP000325577">
    <property type="component" value="Linkage Group LG0"/>
</dbReference>